<dbReference type="PANTHER" id="PTHR31025:SF29">
    <property type="entry name" value="SI:CH211-196P9.1"/>
    <property type="match status" value="1"/>
</dbReference>
<reference evidence="2" key="1">
    <citation type="submission" date="2021-02" db="EMBL/GenBank/DDBJ databases">
        <title>Comparative genomics reveals that relaxation of natural selection precedes convergent phenotypic evolution of cavefish.</title>
        <authorList>
            <person name="Peng Z."/>
        </authorList>
    </citation>
    <scope>NUCLEOTIDE SEQUENCE</scope>
    <source>
        <tissue evidence="2">Muscle</tissue>
    </source>
</reference>
<sequence length="513" mass="56910">MLIKVKLGDTQKFVKITELSLEAFLSAAFLKFGVPSVLENVKVLDESGTEVDGDVFEDVIKDPSVGVLTITNGAGLESSSQASPVQSDRSLSSSSISTDSQDTLIIEESSSSKRMRLDEEAKKLVESVLVQKPGGDRIINEYNQTKSLGDDTRRKMVNILAADMTEKNGTSPPRHMKEKYARGIVGLFPYLSDPYAKNGYEHYYDGESGTGYLAWRIKTIQRGLAKDRRASFGEQGLSAEGMSGGGPTVRRESEFTPETVLSEEECKEAIAFMSHSADEEAVKKKMKLTFDYRRKMVLDPVQSGDILTVFPRFKDIKGLLLEKWTTAFKKKVIQQCKKLPTTGDVEELLLAAESPTDDSDERLNFVWDSDLASIVLLLHLIPPSAQGRKRPGKVSASQAERHLVVFKKSGTNINEHLRVITASAQPYLLAVGPQKNSVHQYFVILDQHAIPCKSTSSLGAFDELFKAHYVFGTSYNTMLHNMYTFIQTTVYNIDVGKVKESPRVAEVRARLLS</sequence>
<dbReference type="Proteomes" id="UP001059041">
    <property type="component" value="Linkage Group LG6"/>
</dbReference>
<dbReference type="AlphaFoldDB" id="A0A9W7WUA5"/>
<protein>
    <submittedName>
        <fullName evidence="2">Uncharacterized protein</fullName>
    </submittedName>
</protein>
<accession>A0A9W7WUA5</accession>
<evidence type="ECO:0000256" key="1">
    <source>
        <dbReference type="SAM" id="MobiDB-lite"/>
    </source>
</evidence>
<feature type="region of interest" description="Disordered" evidence="1">
    <location>
        <begin position="77"/>
        <end position="96"/>
    </location>
</feature>
<feature type="compositionally biased region" description="Low complexity" evidence="1">
    <location>
        <begin position="86"/>
        <end position="96"/>
    </location>
</feature>
<organism evidence="2 3">
    <name type="scientific">Triplophysa rosa</name>
    <name type="common">Cave loach</name>
    <dbReference type="NCBI Taxonomy" id="992332"/>
    <lineage>
        <taxon>Eukaryota</taxon>
        <taxon>Metazoa</taxon>
        <taxon>Chordata</taxon>
        <taxon>Craniata</taxon>
        <taxon>Vertebrata</taxon>
        <taxon>Euteleostomi</taxon>
        <taxon>Actinopterygii</taxon>
        <taxon>Neopterygii</taxon>
        <taxon>Teleostei</taxon>
        <taxon>Ostariophysi</taxon>
        <taxon>Cypriniformes</taxon>
        <taxon>Nemacheilidae</taxon>
        <taxon>Triplophysa</taxon>
    </lineage>
</organism>
<dbReference type="EMBL" id="JAFHDT010000006">
    <property type="protein sequence ID" value="KAI7808637.1"/>
    <property type="molecule type" value="Genomic_DNA"/>
</dbReference>
<evidence type="ECO:0000313" key="3">
    <source>
        <dbReference type="Proteomes" id="UP001059041"/>
    </source>
</evidence>
<keyword evidence="3" id="KW-1185">Reference proteome</keyword>
<feature type="region of interest" description="Disordered" evidence="1">
    <location>
        <begin position="236"/>
        <end position="258"/>
    </location>
</feature>
<gene>
    <name evidence="2" type="ORF">IRJ41_010196</name>
</gene>
<dbReference type="PANTHER" id="PTHR31025">
    <property type="entry name" value="SI:CH211-196P9.1-RELATED"/>
    <property type="match status" value="1"/>
</dbReference>
<evidence type="ECO:0000313" key="2">
    <source>
        <dbReference type="EMBL" id="KAI7808637.1"/>
    </source>
</evidence>
<comment type="caution">
    <text evidence="2">The sequence shown here is derived from an EMBL/GenBank/DDBJ whole genome shotgun (WGS) entry which is preliminary data.</text>
</comment>
<name>A0A9W7WUA5_TRIRA</name>
<proteinExistence type="predicted"/>